<reference evidence="4" key="1">
    <citation type="submission" date="2014-04" db="EMBL/GenBank/DDBJ databases">
        <title>Evolutionary Origins and Diversification of the Mycorrhizal Mutualists.</title>
        <authorList>
            <consortium name="DOE Joint Genome Institute"/>
            <consortium name="Mycorrhizal Genomics Consortium"/>
            <person name="Kohler A."/>
            <person name="Kuo A."/>
            <person name="Nagy L.G."/>
            <person name="Floudas D."/>
            <person name="Copeland A."/>
            <person name="Barry K.W."/>
            <person name="Cichocki N."/>
            <person name="Veneault-Fourrey C."/>
            <person name="LaButti K."/>
            <person name="Lindquist E.A."/>
            <person name="Lipzen A."/>
            <person name="Lundell T."/>
            <person name="Morin E."/>
            <person name="Murat C."/>
            <person name="Riley R."/>
            <person name="Ohm R."/>
            <person name="Sun H."/>
            <person name="Tunlid A."/>
            <person name="Henrissat B."/>
            <person name="Grigoriev I.V."/>
            <person name="Hibbett D.S."/>
            <person name="Martin F."/>
        </authorList>
    </citation>
    <scope>NUCLEOTIDE SEQUENCE [LARGE SCALE GENOMIC DNA]</scope>
    <source>
        <strain evidence="4">FD-334 SS-4</strain>
    </source>
</reference>
<feature type="region of interest" description="Disordered" evidence="1">
    <location>
        <begin position="179"/>
        <end position="204"/>
    </location>
</feature>
<feature type="compositionally biased region" description="Low complexity" evidence="1">
    <location>
        <begin position="548"/>
        <end position="571"/>
    </location>
</feature>
<evidence type="ECO:0000256" key="1">
    <source>
        <dbReference type="SAM" id="MobiDB-lite"/>
    </source>
</evidence>
<organism evidence="3 4">
    <name type="scientific">Hypholoma sublateritium (strain FD-334 SS-4)</name>
    <dbReference type="NCBI Taxonomy" id="945553"/>
    <lineage>
        <taxon>Eukaryota</taxon>
        <taxon>Fungi</taxon>
        <taxon>Dikarya</taxon>
        <taxon>Basidiomycota</taxon>
        <taxon>Agaricomycotina</taxon>
        <taxon>Agaricomycetes</taxon>
        <taxon>Agaricomycetidae</taxon>
        <taxon>Agaricales</taxon>
        <taxon>Agaricineae</taxon>
        <taxon>Strophariaceae</taxon>
        <taxon>Hypholoma</taxon>
    </lineage>
</organism>
<feature type="compositionally biased region" description="Polar residues" evidence="1">
    <location>
        <begin position="179"/>
        <end position="199"/>
    </location>
</feature>
<gene>
    <name evidence="3" type="ORF">HYPSUDRAFT_43133</name>
</gene>
<dbReference type="OrthoDB" id="2367075at2759"/>
<dbReference type="InterPro" id="IPR000210">
    <property type="entry name" value="BTB/POZ_dom"/>
</dbReference>
<dbReference type="STRING" id="945553.A0A0D2PKC6"/>
<dbReference type="Pfam" id="PF00651">
    <property type="entry name" value="BTB"/>
    <property type="match status" value="1"/>
</dbReference>
<feature type="region of interest" description="Disordered" evidence="1">
    <location>
        <begin position="722"/>
        <end position="775"/>
    </location>
</feature>
<dbReference type="AlphaFoldDB" id="A0A0D2PKC6"/>
<sequence length="1079" mass="112893">MTESIVLDNSTLLRGLVPPTPHVVVAGVDAQMHSPTSSTGSASVLEWNSNSDSELFQLSSPPSAAPALSSPAFSASASSVGAAPSLVGSLSEPAGLLDDRYLNLMHWPQLGYDERPAAPPAPLVSASATASSTAPTPASTAPTPADDAPAPHHHPAELNALIERMELVLAGWPVPWSEPANTNADANTSVSETAASETDSAPELLDTSITSSAADSSITTVIPPGDTTSFFDPPSPPAPHSAEASLISIAEYFKRKASERGAPLAHVPVPSQCHRRSEDGSVVISEREEDEDEDGEAEEERGTPAPASPVRSALSYFSPPSPSSTVASYSWMSRPAYNPPGRAISQEDIEAMDARSVVSPSCSTVERASPSPSVSVSSAAASGGVASSARDPFFDVYSPSMVATVVALGPRSAPVSDVLRVRDAHATRIPPTGAPERGEVYADEPAWPAPPPELEFRDALRAATPYAPTSLPPSSPPTPPRPTLVLPPSREPPLRNAFRGFGGYNPPSPSAAPVHSWLDQLHCLQRSADTYHLVHPPYVYHPKVGIQASSSTGSSPSAVPAPATAPTSAPAIVSTGNGDGRAPTAAAAPRRPRPPLPALPVFASTPRAKPQPSPLTPTPQPAPQRELPLPMGIGAGAGVGEHQPPTPYAPYAHALPSTWTGPASHVVTALPPSSGAPSPVLGRPRDSANASTAHMWWGLGKPPTGSPYASYTQPALRAARWGAAPGLSQESDTASASDGDAPVPPPACRFPGGPHRPPASDTLSTPPPWACERESERRLRFASPVHATGGWAGMGARAHMHALTPPLPPAPPPLPSWFYPAPPPPAGESWYRPSSMGMGMGLSAAPEQWYRHSSPAPVIPPAAAHAGWYTTVAKYAFSDATVVFRVETYIFRVHRHFFEHHSDYFVRLLSTYVFSEASHVFLPDVKKGDFERLLSIFYPENLTTPDITSLAGWTAVLALAQRWGMAQPLALSLAHIGTLASPMQKIAIAHTHGLRAPAPAWLLPAYKAVCASGGPPARHEAEALDVGVVLGIWEVQHALRQGGPGAYVDREGALERLVRAKFGPFDGAAPRGGAGMFVY</sequence>
<feature type="region of interest" description="Disordered" evidence="1">
    <location>
        <begin position="270"/>
        <end position="316"/>
    </location>
</feature>
<dbReference type="Gene3D" id="3.30.710.10">
    <property type="entry name" value="Potassium Channel Kv1.1, Chain A"/>
    <property type="match status" value="1"/>
</dbReference>
<dbReference type="CDD" id="cd18186">
    <property type="entry name" value="BTB_POZ_ZBTB_KLHL-like"/>
    <property type="match status" value="1"/>
</dbReference>
<keyword evidence="4" id="KW-1185">Reference proteome</keyword>
<evidence type="ECO:0000259" key="2">
    <source>
        <dbReference type="PROSITE" id="PS50097"/>
    </source>
</evidence>
<feature type="compositionally biased region" description="Low complexity" evidence="1">
    <location>
        <begin position="123"/>
        <end position="148"/>
    </location>
</feature>
<feature type="compositionally biased region" description="Pro residues" evidence="1">
    <location>
        <begin position="609"/>
        <end position="622"/>
    </location>
</feature>
<feature type="compositionally biased region" description="Acidic residues" evidence="1">
    <location>
        <begin position="287"/>
        <end position="299"/>
    </location>
</feature>
<feature type="domain" description="BTB" evidence="2">
    <location>
        <begin position="878"/>
        <end position="946"/>
    </location>
</feature>
<accession>A0A0D2PKC6</accession>
<evidence type="ECO:0000313" key="4">
    <source>
        <dbReference type="Proteomes" id="UP000054270"/>
    </source>
</evidence>
<dbReference type="Proteomes" id="UP000054270">
    <property type="component" value="Unassembled WGS sequence"/>
</dbReference>
<dbReference type="EMBL" id="KN817567">
    <property type="protein sequence ID" value="KJA20435.1"/>
    <property type="molecule type" value="Genomic_DNA"/>
</dbReference>
<dbReference type="PROSITE" id="PS50097">
    <property type="entry name" value="BTB"/>
    <property type="match status" value="1"/>
</dbReference>
<dbReference type="SMART" id="SM00225">
    <property type="entry name" value="BTB"/>
    <property type="match status" value="1"/>
</dbReference>
<feature type="region of interest" description="Disordered" evidence="1">
    <location>
        <begin position="547"/>
        <end position="625"/>
    </location>
</feature>
<feature type="region of interest" description="Disordered" evidence="1">
    <location>
        <begin position="428"/>
        <end position="453"/>
    </location>
</feature>
<dbReference type="SUPFAM" id="SSF54695">
    <property type="entry name" value="POZ domain"/>
    <property type="match status" value="1"/>
</dbReference>
<feature type="region of interest" description="Disordered" evidence="1">
    <location>
        <begin position="118"/>
        <end position="153"/>
    </location>
</feature>
<feature type="compositionally biased region" description="Pro residues" evidence="1">
    <location>
        <begin position="470"/>
        <end position="482"/>
    </location>
</feature>
<proteinExistence type="predicted"/>
<feature type="region of interest" description="Disordered" evidence="1">
    <location>
        <begin position="217"/>
        <end position="242"/>
    </location>
</feature>
<name>A0A0D2PKC6_HYPSF</name>
<protein>
    <recommendedName>
        <fullName evidence="2">BTB domain-containing protein</fullName>
    </recommendedName>
</protein>
<dbReference type="InterPro" id="IPR011333">
    <property type="entry name" value="SKP1/BTB/POZ_sf"/>
</dbReference>
<evidence type="ECO:0000313" key="3">
    <source>
        <dbReference type="EMBL" id="KJA20435.1"/>
    </source>
</evidence>
<feature type="region of interest" description="Disordered" evidence="1">
    <location>
        <begin position="465"/>
        <end position="490"/>
    </location>
</feature>